<protein>
    <submittedName>
        <fullName evidence="2">Uncharacterized protein</fullName>
    </submittedName>
</protein>
<organism evidence="2 3">
    <name type="scientific">Eumeta variegata</name>
    <name type="common">Bagworm moth</name>
    <name type="synonym">Eumeta japonica</name>
    <dbReference type="NCBI Taxonomy" id="151549"/>
    <lineage>
        <taxon>Eukaryota</taxon>
        <taxon>Metazoa</taxon>
        <taxon>Ecdysozoa</taxon>
        <taxon>Arthropoda</taxon>
        <taxon>Hexapoda</taxon>
        <taxon>Insecta</taxon>
        <taxon>Pterygota</taxon>
        <taxon>Neoptera</taxon>
        <taxon>Endopterygota</taxon>
        <taxon>Lepidoptera</taxon>
        <taxon>Glossata</taxon>
        <taxon>Ditrysia</taxon>
        <taxon>Tineoidea</taxon>
        <taxon>Psychidae</taxon>
        <taxon>Oiketicinae</taxon>
        <taxon>Eumeta</taxon>
    </lineage>
</organism>
<name>A0A4C1Z959_EUMVA</name>
<feature type="region of interest" description="Disordered" evidence="1">
    <location>
        <begin position="59"/>
        <end position="78"/>
    </location>
</feature>
<evidence type="ECO:0000313" key="3">
    <source>
        <dbReference type="Proteomes" id="UP000299102"/>
    </source>
</evidence>
<evidence type="ECO:0000256" key="1">
    <source>
        <dbReference type="SAM" id="MobiDB-lite"/>
    </source>
</evidence>
<comment type="caution">
    <text evidence="2">The sequence shown here is derived from an EMBL/GenBank/DDBJ whole genome shotgun (WGS) entry which is preliminary data.</text>
</comment>
<dbReference type="EMBL" id="BGZK01001607">
    <property type="protein sequence ID" value="GBP83145.1"/>
    <property type="molecule type" value="Genomic_DNA"/>
</dbReference>
<dbReference type="Proteomes" id="UP000299102">
    <property type="component" value="Unassembled WGS sequence"/>
</dbReference>
<accession>A0A4C1Z959</accession>
<dbReference type="AlphaFoldDB" id="A0A4C1Z959"/>
<sequence length="113" mass="12926">MHWRGGVVIEREGMRERKERGGKRKLPILTDPVWRARDSSFSIRNKKITQPAVGVTYERDRPTGRLSSGRRARPAGDRRYTIRARRGGFTIASKTQLNIYARAGEKRARAPHG</sequence>
<gene>
    <name evidence="2" type="ORF">EVAR_66903_1</name>
</gene>
<proteinExistence type="predicted"/>
<evidence type="ECO:0000313" key="2">
    <source>
        <dbReference type="EMBL" id="GBP83145.1"/>
    </source>
</evidence>
<keyword evidence="3" id="KW-1185">Reference proteome</keyword>
<reference evidence="2 3" key="1">
    <citation type="journal article" date="2019" name="Commun. Biol.">
        <title>The bagworm genome reveals a unique fibroin gene that provides high tensile strength.</title>
        <authorList>
            <person name="Kono N."/>
            <person name="Nakamura H."/>
            <person name="Ohtoshi R."/>
            <person name="Tomita M."/>
            <person name="Numata K."/>
            <person name="Arakawa K."/>
        </authorList>
    </citation>
    <scope>NUCLEOTIDE SEQUENCE [LARGE SCALE GENOMIC DNA]</scope>
</reference>